<evidence type="ECO:0000259" key="2">
    <source>
        <dbReference type="Pfam" id="PF13648"/>
    </source>
</evidence>
<dbReference type="EMBL" id="JAULBC010000003">
    <property type="protein sequence ID" value="MEX6688308.1"/>
    <property type="molecule type" value="Genomic_DNA"/>
</dbReference>
<organism evidence="3 4">
    <name type="scientific">Danxiaibacter flavus</name>
    <dbReference type="NCBI Taxonomy" id="3049108"/>
    <lineage>
        <taxon>Bacteria</taxon>
        <taxon>Pseudomonadati</taxon>
        <taxon>Bacteroidota</taxon>
        <taxon>Chitinophagia</taxon>
        <taxon>Chitinophagales</taxon>
        <taxon>Chitinophagaceae</taxon>
        <taxon>Danxiaibacter</taxon>
    </lineage>
</organism>
<reference evidence="3 4" key="1">
    <citation type="submission" date="2023-07" db="EMBL/GenBank/DDBJ databases">
        <authorList>
            <person name="Lian W.-H."/>
        </authorList>
    </citation>
    <scope>NUCLEOTIDE SEQUENCE [LARGE SCALE GENOMIC DNA]</scope>
    <source>
        <strain evidence="3 4">SYSU DXS3180</strain>
    </source>
</reference>
<gene>
    <name evidence="3" type="ORF">QTN47_12415</name>
</gene>
<feature type="chain" id="PRO_5045807988" description="Lipocalin-like domain-containing protein" evidence="1">
    <location>
        <begin position="20"/>
        <end position="122"/>
    </location>
</feature>
<comment type="caution">
    <text evidence="3">The sequence shown here is derived from an EMBL/GenBank/DDBJ whole genome shotgun (WGS) entry which is preliminary data.</text>
</comment>
<evidence type="ECO:0000256" key="1">
    <source>
        <dbReference type="SAM" id="SignalP"/>
    </source>
</evidence>
<feature type="signal peptide" evidence="1">
    <location>
        <begin position="1"/>
        <end position="19"/>
    </location>
</feature>
<dbReference type="RefSeq" id="WP_369329717.1">
    <property type="nucleotide sequence ID" value="NZ_JAULBC010000003.1"/>
</dbReference>
<evidence type="ECO:0000313" key="3">
    <source>
        <dbReference type="EMBL" id="MEX6688308.1"/>
    </source>
</evidence>
<protein>
    <recommendedName>
        <fullName evidence="2">Lipocalin-like domain-containing protein</fullName>
    </recommendedName>
</protein>
<proteinExistence type="predicted"/>
<dbReference type="Pfam" id="PF13648">
    <property type="entry name" value="Lipocalin_4"/>
    <property type="match status" value="1"/>
</dbReference>
<evidence type="ECO:0000313" key="4">
    <source>
        <dbReference type="Proteomes" id="UP001560573"/>
    </source>
</evidence>
<keyword evidence="4" id="KW-1185">Reference proteome</keyword>
<name>A0ABV3ZIG9_9BACT</name>
<feature type="domain" description="Lipocalin-like" evidence="2">
    <location>
        <begin position="25"/>
        <end position="92"/>
    </location>
</feature>
<dbReference type="Proteomes" id="UP001560573">
    <property type="component" value="Unassembled WGS sequence"/>
</dbReference>
<accession>A0ABV3ZIG9</accession>
<keyword evidence="1" id="KW-0732">Signal</keyword>
<sequence length="122" mass="14024">MKKILVMLAVLFSLTAAHAQTAKELIGKWKLVRWTGADGKDRDIKTYFKTDQVYQVFKEGDEFESINGEKVSKGKWKLSSDNKKLTIKSGIMITDFTMEVFDQNKRVMNSKFGVMEYIKQSS</sequence>
<dbReference type="InterPro" id="IPR024311">
    <property type="entry name" value="Lipocalin-like"/>
</dbReference>